<dbReference type="NCBIfam" id="NF004270">
    <property type="entry name" value="PRK05687.2-1"/>
    <property type="match status" value="1"/>
</dbReference>
<dbReference type="PANTHER" id="PTHR34982">
    <property type="entry name" value="YOP PROTEINS TRANSLOCATION PROTEIN L"/>
    <property type="match status" value="1"/>
</dbReference>
<accession>I9DVU4</accession>
<dbReference type="GO" id="GO:0015031">
    <property type="term" value="P:protein transport"/>
    <property type="evidence" value="ECO:0007669"/>
    <property type="project" value="UniProtKB-KW"/>
</dbReference>
<dbReference type="InterPro" id="IPR018035">
    <property type="entry name" value="Flagellar_FliH/T3SS_HrpE"/>
</dbReference>
<protein>
    <recommendedName>
        <fullName evidence="4">Flagellar assembly protein FliH</fullName>
    </recommendedName>
</protein>
<feature type="domain" description="Flagellar assembly protein FliH/Type III secretion system HrpE" evidence="10">
    <location>
        <begin position="130"/>
        <end position="255"/>
    </location>
</feature>
<evidence type="ECO:0000256" key="4">
    <source>
        <dbReference type="ARBA" id="ARBA00016507"/>
    </source>
</evidence>
<keyword evidence="11" id="KW-0966">Cell projection</keyword>
<gene>
    <name evidence="11" type="ORF">AGRI_00400</name>
</gene>
<dbReference type="GO" id="GO:0009288">
    <property type="term" value="C:bacterial-type flagellum"/>
    <property type="evidence" value="ECO:0007669"/>
    <property type="project" value="InterPro"/>
</dbReference>
<evidence type="ECO:0000256" key="9">
    <source>
        <dbReference type="ARBA" id="ARBA00023225"/>
    </source>
</evidence>
<comment type="function">
    <text evidence="1">Needed for flagellar regrowth and assembly.</text>
</comment>
<dbReference type="GO" id="GO:0044781">
    <property type="term" value="P:bacterial-type flagellum organization"/>
    <property type="evidence" value="ECO:0007669"/>
    <property type="project" value="UniProtKB-KW"/>
</dbReference>
<reference evidence="11 12" key="1">
    <citation type="journal article" date="2012" name="J. Bacteriol.">
        <title>Genome Sequence of Pectin-Degrading Alishewanella agri, Isolated from Landfill Soil.</title>
        <authorList>
            <person name="Kim J."/>
            <person name="Jung J."/>
            <person name="Sung J.S."/>
            <person name="Chun J."/>
            <person name="Park W."/>
        </authorList>
    </citation>
    <scope>NUCLEOTIDE SEQUENCE [LARGE SCALE GENOMIC DNA]</scope>
    <source>
        <strain evidence="11 12">BL06</strain>
    </source>
</reference>
<sequence length="268" mass="29518">MTTDAFRFKKPFSPDAEAEKLLQAWQTLDLTEETELKPGQTNALNMRRPAATKLVAPEEENPEYKPLTAEDMEQIRQAAYDEGFAEGKEEGFGKGYAEGRQQGLADGTAQGLAEGKKLGLSQAQQEIDDKLTQLTALLSQLQQPLSGLDQQVAGGITELALAMAKAVIGVEVTTNPQVILQAVQDATSALPLQTEQMRIKLHPDDLAILQQYYSAEELQQRHWQLRAEPTVERGGCLVESEKSSVDRSLTQRVNTSLEHFLHQASTSD</sequence>
<evidence type="ECO:0000256" key="2">
    <source>
        <dbReference type="ARBA" id="ARBA00004496"/>
    </source>
</evidence>
<dbReference type="PATRIC" id="fig|1195246.3.peg.81"/>
<dbReference type="PRINTS" id="PR01003">
    <property type="entry name" value="FLGFLIH"/>
</dbReference>
<evidence type="ECO:0000313" key="11">
    <source>
        <dbReference type="EMBL" id="EIW90285.1"/>
    </source>
</evidence>
<evidence type="ECO:0000256" key="8">
    <source>
        <dbReference type="ARBA" id="ARBA00022927"/>
    </source>
</evidence>
<keyword evidence="6" id="KW-0963">Cytoplasm</keyword>
<organism evidence="11 12">
    <name type="scientific">Alishewanella agri BL06</name>
    <dbReference type="NCBI Taxonomy" id="1195246"/>
    <lineage>
        <taxon>Bacteria</taxon>
        <taxon>Pseudomonadati</taxon>
        <taxon>Pseudomonadota</taxon>
        <taxon>Gammaproteobacteria</taxon>
        <taxon>Alteromonadales</taxon>
        <taxon>Alteromonadaceae</taxon>
        <taxon>Alishewanella</taxon>
    </lineage>
</organism>
<dbReference type="PANTHER" id="PTHR34982:SF1">
    <property type="entry name" value="FLAGELLAR ASSEMBLY PROTEIN FLIH"/>
    <property type="match status" value="1"/>
</dbReference>
<dbReference type="GO" id="GO:0005829">
    <property type="term" value="C:cytosol"/>
    <property type="evidence" value="ECO:0007669"/>
    <property type="project" value="TreeGrafter"/>
</dbReference>
<dbReference type="RefSeq" id="WP_008983063.1">
    <property type="nucleotide sequence ID" value="NZ_AKKU01000001.1"/>
</dbReference>
<dbReference type="AlphaFoldDB" id="I9DVU4"/>
<dbReference type="EMBL" id="AKKU01000001">
    <property type="protein sequence ID" value="EIW90285.1"/>
    <property type="molecule type" value="Genomic_DNA"/>
</dbReference>
<evidence type="ECO:0000256" key="1">
    <source>
        <dbReference type="ARBA" id="ARBA00003041"/>
    </source>
</evidence>
<evidence type="ECO:0000256" key="3">
    <source>
        <dbReference type="ARBA" id="ARBA00006602"/>
    </source>
</evidence>
<evidence type="ECO:0000256" key="7">
    <source>
        <dbReference type="ARBA" id="ARBA00022795"/>
    </source>
</evidence>
<keyword evidence="5" id="KW-0813">Transport</keyword>
<keyword evidence="9" id="KW-1006">Bacterial flagellum protein export</keyword>
<dbReference type="InterPro" id="IPR051472">
    <property type="entry name" value="T3SS_Stator/FliH"/>
</dbReference>
<keyword evidence="11" id="KW-0282">Flagellum</keyword>
<evidence type="ECO:0000259" key="10">
    <source>
        <dbReference type="Pfam" id="PF02108"/>
    </source>
</evidence>
<keyword evidence="7" id="KW-1005">Bacterial flagellum biogenesis</keyword>
<dbReference type="Proteomes" id="UP000035062">
    <property type="component" value="Unassembled WGS sequence"/>
</dbReference>
<dbReference type="STRING" id="1195246.AGRI_00400"/>
<dbReference type="InterPro" id="IPR000563">
    <property type="entry name" value="Flag_FliH"/>
</dbReference>
<keyword evidence="8" id="KW-0653">Protein transport</keyword>
<comment type="subcellular location">
    <subcellularLocation>
        <location evidence="2">Cytoplasm</location>
    </subcellularLocation>
</comment>
<dbReference type="GO" id="GO:0003774">
    <property type="term" value="F:cytoskeletal motor activity"/>
    <property type="evidence" value="ECO:0007669"/>
    <property type="project" value="InterPro"/>
</dbReference>
<comment type="caution">
    <text evidence="11">The sequence shown here is derived from an EMBL/GenBank/DDBJ whole genome shotgun (WGS) entry which is preliminary data.</text>
</comment>
<evidence type="ECO:0000256" key="6">
    <source>
        <dbReference type="ARBA" id="ARBA00022490"/>
    </source>
</evidence>
<name>I9DVU4_9ALTE</name>
<dbReference type="GO" id="GO:0071973">
    <property type="term" value="P:bacterial-type flagellum-dependent cell motility"/>
    <property type="evidence" value="ECO:0007669"/>
    <property type="project" value="InterPro"/>
</dbReference>
<keyword evidence="12" id="KW-1185">Reference proteome</keyword>
<dbReference type="Pfam" id="PF02108">
    <property type="entry name" value="FliH"/>
    <property type="match status" value="1"/>
</dbReference>
<proteinExistence type="inferred from homology"/>
<keyword evidence="11" id="KW-0969">Cilium</keyword>
<evidence type="ECO:0000313" key="12">
    <source>
        <dbReference type="Proteomes" id="UP000035062"/>
    </source>
</evidence>
<dbReference type="eggNOG" id="COG1317">
    <property type="taxonomic scope" value="Bacteria"/>
</dbReference>
<comment type="similarity">
    <text evidence="3">Belongs to the FliH family.</text>
</comment>
<evidence type="ECO:0000256" key="5">
    <source>
        <dbReference type="ARBA" id="ARBA00022448"/>
    </source>
</evidence>